<proteinExistence type="predicted"/>
<dbReference type="RefSeq" id="WP_132315585.1">
    <property type="nucleotide sequence ID" value="NZ_FWZT01000002.1"/>
</dbReference>
<dbReference type="STRING" id="1513793.SAMN06296036_10286"/>
<protein>
    <recommendedName>
        <fullName evidence="4">Lipoprotein</fullName>
    </recommendedName>
</protein>
<name>A0A1Y6BCR4_9BACT</name>
<feature type="chain" id="PRO_5013255295" description="Lipoprotein" evidence="1">
    <location>
        <begin position="20"/>
        <end position="300"/>
    </location>
</feature>
<evidence type="ECO:0000313" key="2">
    <source>
        <dbReference type="EMBL" id="SME94079.1"/>
    </source>
</evidence>
<evidence type="ECO:0000313" key="3">
    <source>
        <dbReference type="Proteomes" id="UP000192907"/>
    </source>
</evidence>
<reference evidence="3" key="1">
    <citation type="submission" date="2017-04" db="EMBL/GenBank/DDBJ databases">
        <authorList>
            <person name="Varghese N."/>
            <person name="Submissions S."/>
        </authorList>
    </citation>
    <scope>NUCLEOTIDE SEQUENCE [LARGE SCALE GENOMIC DNA]</scope>
    <source>
        <strain evidence="3">RKEM611</strain>
    </source>
</reference>
<keyword evidence="3" id="KW-1185">Reference proteome</keyword>
<dbReference type="EMBL" id="FWZT01000002">
    <property type="protein sequence ID" value="SME94079.1"/>
    <property type="molecule type" value="Genomic_DNA"/>
</dbReference>
<dbReference type="AlphaFoldDB" id="A0A1Y6BCR4"/>
<evidence type="ECO:0000256" key="1">
    <source>
        <dbReference type="SAM" id="SignalP"/>
    </source>
</evidence>
<dbReference type="Proteomes" id="UP000192907">
    <property type="component" value="Unassembled WGS sequence"/>
</dbReference>
<evidence type="ECO:0008006" key="4">
    <source>
        <dbReference type="Google" id="ProtNLM"/>
    </source>
</evidence>
<accession>A0A1Y6BCR4</accession>
<feature type="signal peptide" evidence="1">
    <location>
        <begin position="1"/>
        <end position="19"/>
    </location>
</feature>
<keyword evidence="1" id="KW-0732">Signal</keyword>
<gene>
    <name evidence="2" type="ORF">SAMN06296036_10286</name>
</gene>
<organism evidence="2 3">
    <name type="scientific">Pseudobacteriovorax antillogorgiicola</name>
    <dbReference type="NCBI Taxonomy" id="1513793"/>
    <lineage>
        <taxon>Bacteria</taxon>
        <taxon>Pseudomonadati</taxon>
        <taxon>Bdellovibrionota</taxon>
        <taxon>Oligoflexia</taxon>
        <taxon>Oligoflexales</taxon>
        <taxon>Pseudobacteriovoracaceae</taxon>
        <taxon>Pseudobacteriovorax</taxon>
    </lineage>
</organism>
<sequence>MRYLIMTASLILLQTSACNQGSPTNNNPNNSQSDFIAIGNQVCSSTDINNRVCFTMPQCIQDTTGDIVPSCNNTLQQNTVVVSTAQLSCVQLNNSWVSSCIDSNGSQAQAANSPPCMRTTSGMLPYCPSTNGNNQGVNTPVPLLNSGFWLSPTAESSNSAFSGCRRLYGFNQSKNTGASILRCSLNGSQAFHIENVFRFTVTSNVNQGVQTRQISFVSVAACSQSIAQTGQLTISPNNATGNLNSLVINGRTFSADQVSNNQTLDLTPYQPLGCLDLQEEIIDTNTGNAVNAINAFRQAL</sequence>